<keyword evidence="4" id="KW-1185">Reference proteome</keyword>
<evidence type="ECO:0000313" key="4">
    <source>
        <dbReference type="Proteomes" id="UP001329430"/>
    </source>
</evidence>
<protein>
    <submittedName>
        <fullName evidence="3">Uncharacterized protein</fullName>
    </submittedName>
</protein>
<feature type="region of interest" description="Disordered" evidence="1">
    <location>
        <begin position="99"/>
        <end position="120"/>
    </location>
</feature>
<proteinExistence type="predicted"/>
<keyword evidence="2" id="KW-0732">Signal</keyword>
<feature type="signal peptide" evidence="2">
    <location>
        <begin position="1"/>
        <end position="26"/>
    </location>
</feature>
<evidence type="ECO:0000313" key="3">
    <source>
        <dbReference type="EMBL" id="KAK5644690.1"/>
    </source>
</evidence>
<sequence length="120" mass="13555">MGYADIIKEFLITVLIICACTKLVDLKSDNPTNHITNENSQYRINLHKSNPGIRSVGSRGSYQNSDEKVKISPNLGTVTNNTYIRPNLNNLLNKLPTRSKLFPKKQDTHHSLNKTTPHKI</sequence>
<evidence type="ECO:0000256" key="1">
    <source>
        <dbReference type="SAM" id="MobiDB-lite"/>
    </source>
</evidence>
<reference evidence="3 4" key="1">
    <citation type="journal article" date="2024" name="Insects">
        <title>An Improved Chromosome-Level Genome Assembly of the Firefly Pyrocoelia pectoralis.</title>
        <authorList>
            <person name="Fu X."/>
            <person name="Meyer-Rochow V.B."/>
            <person name="Ballantyne L."/>
            <person name="Zhu X."/>
        </authorList>
    </citation>
    <scope>NUCLEOTIDE SEQUENCE [LARGE SCALE GENOMIC DNA]</scope>
    <source>
        <strain evidence="3">XCY_ONT2</strain>
    </source>
</reference>
<accession>A0AAN7ZFU1</accession>
<comment type="caution">
    <text evidence="3">The sequence shown here is derived from an EMBL/GenBank/DDBJ whole genome shotgun (WGS) entry which is preliminary data.</text>
</comment>
<dbReference type="Proteomes" id="UP001329430">
    <property type="component" value="Chromosome 4"/>
</dbReference>
<feature type="chain" id="PRO_5042998723" evidence="2">
    <location>
        <begin position="27"/>
        <end position="120"/>
    </location>
</feature>
<feature type="compositionally biased region" description="Polar residues" evidence="1">
    <location>
        <begin position="31"/>
        <end position="43"/>
    </location>
</feature>
<organism evidence="3 4">
    <name type="scientific">Pyrocoelia pectoralis</name>
    <dbReference type="NCBI Taxonomy" id="417401"/>
    <lineage>
        <taxon>Eukaryota</taxon>
        <taxon>Metazoa</taxon>
        <taxon>Ecdysozoa</taxon>
        <taxon>Arthropoda</taxon>
        <taxon>Hexapoda</taxon>
        <taxon>Insecta</taxon>
        <taxon>Pterygota</taxon>
        <taxon>Neoptera</taxon>
        <taxon>Endopterygota</taxon>
        <taxon>Coleoptera</taxon>
        <taxon>Polyphaga</taxon>
        <taxon>Elateriformia</taxon>
        <taxon>Elateroidea</taxon>
        <taxon>Lampyridae</taxon>
        <taxon>Lampyrinae</taxon>
        <taxon>Pyrocoelia</taxon>
    </lineage>
</organism>
<gene>
    <name evidence="3" type="ORF">RI129_005990</name>
</gene>
<name>A0AAN7ZFU1_9COLE</name>
<dbReference type="EMBL" id="JAVRBK010000004">
    <property type="protein sequence ID" value="KAK5644690.1"/>
    <property type="molecule type" value="Genomic_DNA"/>
</dbReference>
<evidence type="ECO:0000256" key="2">
    <source>
        <dbReference type="SAM" id="SignalP"/>
    </source>
</evidence>
<dbReference type="AlphaFoldDB" id="A0AAN7ZFU1"/>
<feature type="region of interest" description="Disordered" evidence="1">
    <location>
        <begin position="31"/>
        <end position="70"/>
    </location>
</feature>